<protein>
    <submittedName>
        <fullName evidence="2">Uncharacterized protein</fullName>
    </submittedName>
</protein>
<evidence type="ECO:0000313" key="3">
    <source>
        <dbReference type="Proteomes" id="UP001313282"/>
    </source>
</evidence>
<evidence type="ECO:0000313" key="2">
    <source>
        <dbReference type="EMBL" id="KAK6343024.1"/>
    </source>
</evidence>
<gene>
    <name evidence="2" type="ORF">TWF718_008402</name>
</gene>
<feature type="region of interest" description="Disordered" evidence="1">
    <location>
        <begin position="40"/>
        <end position="75"/>
    </location>
</feature>
<dbReference type="Proteomes" id="UP001313282">
    <property type="component" value="Unassembled WGS sequence"/>
</dbReference>
<accession>A0AAN8MSJ7</accession>
<dbReference type="EMBL" id="JAVHNR010000005">
    <property type="protein sequence ID" value="KAK6343024.1"/>
    <property type="molecule type" value="Genomic_DNA"/>
</dbReference>
<keyword evidence="3" id="KW-1185">Reference proteome</keyword>
<name>A0AAN8MSJ7_9PEZI</name>
<comment type="caution">
    <text evidence="2">The sequence shown here is derived from an EMBL/GenBank/DDBJ whole genome shotgun (WGS) entry which is preliminary data.</text>
</comment>
<sequence length="75" mass="8374">MNLGSESSDHSPSRATCTYMMFAGNSVNLEYAPIPHALNPKMKESMKESTKGRGKEGRNAEPHCEVDTRSRETWT</sequence>
<evidence type="ECO:0000256" key="1">
    <source>
        <dbReference type="SAM" id="MobiDB-lite"/>
    </source>
</evidence>
<feature type="compositionally biased region" description="Basic and acidic residues" evidence="1">
    <location>
        <begin position="41"/>
        <end position="75"/>
    </location>
</feature>
<reference evidence="2 3" key="1">
    <citation type="submission" date="2019-10" db="EMBL/GenBank/DDBJ databases">
        <authorList>
            <person name="Palmer J.M."/>
        </authorList>
    </citation>
    <scope>NUCLEOTIDE SEQUENCE [LARGE SCALE GENOMIC DNA]</scope>
    <source>
        <strain evidence="2 3">TWF718</strain>
    </source>
</reference>
<dbReference type="AlphaFoldDB" id="A0AAN8MSJ7"/>
<organism evidence="2 3">
    <name type="scientific">Orbilia javanica</name>
    <dbReference type="NCBI Taxonomy" id="47235"/>
    <lineage>
        <taxon>Eukaryota</taxon>
        <taxon>Fungi</taxon>
        <taxon>Dikarya</taxon>
        <taxon>Ascomycota</taxon>
        <taxon>Pezizomycotina</taxon>
        <taxon>Orbiliomycetes</taxon>
        <taxon>Orbiliales</taxon>
        <taxon>Orbiliaceae</taxon>
        <taxon>Orbilia</taxon>
    </lineage>
</organism>
<proteinExistence type="predicted"/>